<dbReference type="VEuPathDB" id="FungiDB:FUN_001398"/>
<keyword evidence="2" id="KW-1185">Reference proteome</keyword>
<reference evidence="1 2" key="1">
    <citation type="submission" date="2015-10" db="EMBL/GenBank/DDBJ databases">
        <title>Genome analyses suggest a sexual origin of heterokaryosis in a supposedly ancient asexual fungus.</title>
        <authorList>
            <person name="Ropars J."/>
            <person name="Sedzielewska K."/>
            <person name="Noel J."/>
            <person name="Charron P."/>
            <person name="Farinelli L."/>
            <person name="Marton T."/>
            <person name="Kruger M."/>
            <person name="Pelin A."/>
            <person name="Brachmann A."/>
            <person name="Corradi N."/>
        </authorList>
    </citation>
    <scope>NUCLEOTIDE SEQUENCE [LARGE SCALE GENOMIC DNA]</scope>
    <source>
        <strain evidence="1 2">A4</strain>
    </source>
</reference>
<dbReference type="Proteomes" id="UP000234323">
    <property type="component" value="Unassembled WGS sequence"/>
</dbReference>
<accession>A0A2I1GCD9</accession>
<sequence length="247" mass="27914">MIDTHVESDNNVVEEWPIQVAKFGRNLTASEVSASNLSFDVKVCKFASKELDIGHNSVDFTKSLFKNTFDANEKFHEKATLCIFAKAHEYKCEHVNQNGMRCNGVPKLGELTQISGSVTLKKKFIGCTNWKSNEKGYRYLTISINVDLELLEKMFNDYSYHSHGIDFQINDESDAVEECFMVQSNSARSDECPFLHKIGNHIVKGVVSRKAGACPVIFYHIVLENLKEYPFIVTILVGQHNHPPPPP</sequence>
<protein>
    <submittedName>
        <fullName evidence="1">Uncharacterized protein</fullName>
    </submittedName>
</protein>
<dbReference type="VEuPathDB" id="FungiDB:RhiirA1_477216"/>
<comment type="caution">
    <text evidence="1">The sequence shown here is derived from an EMBL/GenBank/DDBJ whole genome shotgun (WGS) entry which is preliminary data.</text>
</comment>
<evidence type="ECO:0000313" key="2">
    <source>
        <dbReference type="Proteomes" id="UP000234323"/>
    </source>
</evidence>
<dbReference type="AlphaFoldDB" id="A0A2I1GCD9"/>
<organism evidence="1 2">
    <name type="scientific">Rhizophagus irregularis</name>
    <dbReference type="NCBI Taxonomy" id="588596"/>
    <lineage>
        <taxon>Eukaryota</taxon>
        <taxon>Fungi</taxon>
        <taxon>Fungi incertae sedis</taxon>
        <taxon>Mucoromycota</taxon>
        <taxon>Glomeromycotina</taxon>
        <taxon>Glomeromycetes</taxon>
        <taxon>Glomerales</taxon>
        <taxon>Glomeraceae</taxon>
        <taxon>Rhizophagus</taxon>
    </lineage>
</organism>
<gene>
    <name evidence="1" type="ORF">RhiirA4_458541</name>
</gene>
<dbReference type="OrthoDB" id="2402156at2759"/>
<proteinExistence type="predicted"/>
<name>A0A2I1GCD9_9GLOM</name>
<evidence type="ECO:0000313" key="1">
    <source>
        <dbReference type="EMBL" id="PKY44294.1"/>
    </source>
</evidence>
<dbReference type="EMBL" id="LLXI01000312">
    <property type="protein sequence ID" value="PKY44294.1"/>
    <property type="molecule type" value="Genomic_DNA"/>
</dbReference>